<dbReference type="PANTHER" id="PTHR47642:SF5">
    <property type="entry name" value="ATP-DEPENDENT DNA HELICASE"/>
    <property type="match status" value="1"/>
</dbReference>
<protein>
    <recommendedName>
        <fullName evidence="2">DUF6570 domain-containing protein</fullName>
    </recommendedName>
</protein>
<evidence type="ECO:0000313" key="4">
    <source>
        <dbReference type="Proteomes" id="UP000507470"/>
    </source>
</evidence>
<dbReference type="EMBL" id="CACVKT020009086">
    <property type="protein sequence ID" value="CAC5420341.1"/>
    <property type="molecule type" value="Genomic_DNA"/>
</dbReference>
<dbReference type="InterPro" id="IPR046700">
    <property type="entry name" value="DUF6570"/>
</dbReference>
<proteinExistence type="predicted"/>
<dbReference type="PANTHER" id="PTHR47642">
    <property type="entry name" value="ATP-DEPENDENT DNA HELICASE"/>
    <property type="match status" value="1"/>
</dbReference>
<feature type="domain" description="DUF6570" evidence="2">
    <location>
        <begin position="204"/>
        <end position="316"/>
    </location>
</feature>
<feature type="region of interest" description="Disordered" evidence="1">
    <location>
        <begin position="324"/>
        <end position="343"/>
    </location>
</feature>
<dbReference type="OrthoDB" id="6158093at2759"/>
<name>A0A6J8EMQ1_MYTCO</name>
<dbReference type="Proteomes" id="UP000507470">
    <property type="component" value="Unassembled WGS sequence"/>
</dbReference>
<reference evidence="3 4" key="1">
    <citation type="submission" date="2020-06" db="EMBL/GenBank/DDBJ databases">
        <authorList>
            <person name="Li R."/>
            <person name="Bekaert M."/>
        </authorList>
    </citation>
    <scope>NUCLEOTIDE SEQUENCE [LARGE SCALE GENOMIC DNA]</scope>
    <source>
        <strain evidence="4">wild</strain>
    </source>
</reference>
<feature type="region of interest" description="Disordered" evidence="1">
    <location>
        <begin position="639"/>
        <end position="665"/>
    </location>
</feature>
<evidence type="ECO:0000256" key="1">
    <source>
        <dbReference type="SAM" id="MobiDB-lite"/>
    </source>
</evidence>
<evidence type="ECO:0000259" key="2">
    <source>
        <dbReference type="Pfam" id="PF20209"/>
    </source>
</evidence>
<organism evidence="3 4">
    <name type="scientific">Mytilus coruscus</name>
    <name type="common">Sea mussel</name>
    <dbReference type="NCBI Taxonomy" id="42192"/>
    <lineage>
        <taxon>Eukaryota</taxon>
        <taxon>Metazoa</taxon>
        <taxon>Spiralia</taxon>
        <taxon>Lophotrochozoa</taxon>
        <taxon>Mollusca</taxon>
        <taxon>Bivalvia</taxon>
        <taxon>Autobranchia</taxon>
        <taxon>Pteriomorphia</taxon>
        <taxon>Mytilida</taxon>
        <taxon>Mytiloidea</taxon>
        <taxon>Mytilidae</taxon>
        <taxon>Mytilinae</taxon>
        <taxon>Mytilus</taxon>
    </lineage>
</organism>
<sequence>MKNLSVLCSFLRDLACSLSSSSLEQIEYEMIRVEVKTSVNARNENFIVFNINVGNQDSGRSSENKSSKELSTLQVTSSSEVLNQRKHVPSSCITKHKDQVTTKIDRLNKKRKQTLSCHTVASKCRKLDDVALTNNLVKKFSLSVLEGPLYVCSSCSQTWFKEGVVRMSTVKSRFELLEKCTSGIKSVNNIEWVCLTCKRYLESQKIPECSIGNNMKFPPIPAELVGLTNIEQRLISPRLTFMTIRQQPRGGQLCMKGNIVNVPADVNKTIRILPRTLDNAETIYVKLKRKISFKHSIAQEMIRPNRVIDAVKLLTSKTLFKSEDSDSWNEEQNHENQPSGNLDTMLNPVGFREYKQVVSIAPGEDKHVTCAKDEAIPDLINYQTHRHARTCRKKGKSVCRFNFPIPPMRKTTLLQPLNSETGHDLEFISVCQKNCVKIFDTLEEMKYGNEISFEEFLKELNLTDLEYCNAIRSSLKRAKLFLKRHLSEIRINSYNSIMLKCWQANIDVQFVLDPYSCASYIVSYISKGQRGMSNLMYEASLEAKENNMDLTSIRHISNKFLTHVEVSAQEAAYFVLQLPMRRSTRSFLFLNTGPPSERITLLKSVTKLEEMANYASCYDVTYPKKKKSGSADKINSMKELPEEHENDCLDDDPQSEDVEHEDQQEDVSSILQDSTNYMLNCNVKEICMSDGGILKRRKTQKILKYVRFNKDHDTEKILPRIDNVIPSVGK</sequence>
<keyword evidence="4" id="KW-1185">Reference proteome</keyword>
<feature type="compositionally biased region" description="Acidic residues" evidence="1">
    <location>
        <begin position="648"/>
        <end position="665"/>
    </location>
</feature>
<gene>
    <name evidence="3" type="ORF">MCOR_52564</name>
</gene>
<accession>A0A6J8EMQ1</accession>
<evidence type="ECO:0000313" key="3">
    <source>
        <dbReference type="EMBL" id="CAC5420341.1"/>
    </source>
</evidence>
<dbReference type="InterPro" id="IPR051055">
    <property type="entry name" value="PIF1_helicase"/>
</dbReference>
<dbReference type="AlphaFoldDB" id="A0A6J8EMQ1"/>
<dbReference type="Pfam" id="PF20209">
    <property type="entry name" value="DUF6570"/>
    <property type="match status" value="1"/>
</dbReference>